<keyword evidence="1" id="KW-1133">Transmembrane helix</keyword>
<organism evidence="2 3">
    <name type="scientific">Butyrivibrio hungatei</name>
    <dbReference type="NCBI Taxonomy" id="185008"/>
    <lineage>
        <taxon>Bacteria</taxon>
        <taxon>Bacillati</taxon>
        <taxon>Bacillota</taxon>
        <taxon>Clostridia</taxon>
        <taxon>Lachnospirales</taxon>
        <taxon>Lachnospiraceae</taxon>
        <taxon>Butyrivibrio</taxon>
    </lineage>
</organism>
<dbReference type="Proteomes" id="UP000179284">
    <property type="component" value="Plasmid pNP144"/>
</dbReference>
<evidence type="ECO:0000313" key="2">
    <source>
        <dbReference type="EMBL" id="AOZ97844.1"/>
    </source>
</evidence>
<dbReference type="EMBL" id="CP017832">
    <property type="protein sequence ID" value="AOZ97844.1"/>
    <property type="molecule type" value="Genomic_DNA"/>
</dbReference>
<reference evidence="2" key="5">
    <citation type="journal article" date="2022" name="Genomics">
        <title>Genomic architecture of three newly isolated unclassified Butyrivibrio species elucidate their potential role in the rumen ecosystem.</title>
        <authorList>
            <person name="Sengupta K."/>
            <person name="Hivarkar S.S."/>
            <person name="Palevich N."/>
            <person name="Chaudhary P.P."/>
            <person name="Dhakephalkar P.K."/>
            <person name="Dagar S.S."/>
        </authorList>
    </citation>
    <scope>NUCLEOTIDE SEQUENCE</scope>
    <source>
        <strain evidence="2">MB2003</strain>
    </source>
</reference>
<evidence type="ECO:0000256" key="1">
    <source>
        <dbReference type="SAM" id="Phobius"/>
    </source>
</evidence>
<reference evidence="2" key="4">
    <citation type="journal article" date="2019" name="Appl. Environ. Microbiol.">
        <title>Comparative Genomics of Rumen Butyrivibrio spp. Uncovers a Continuum of Polysaccharide-Degrading Capabilities.</title>
        <authorList>
            <person name="Palevich N."/>
            <person name="Kelly W.J."/>
            <person name="Leahy S.C."/>
            <person name="Denman S."/>
            <person name="Altermann E."/>
            <person name="Rakonjac J."/>
            <person name="Attwood G.T."/>
        </authorList>
    </citation>
    <scope>NUCLEOTIDE SEQUENCE</scope>
    <source>
        <strain evidence="2">MB2003</strain>
    </source>
</reference>
<keyword evidence="3" id="KW-1185">Reference proteome</keyword>
<keyword evidence="1" id="KW-0812">Transmembrane</keyword>
<sequence length="400" mass="44076">MNASDKNRFWSAMAKLSAKDRIALFIGFVVVVSVICAGIFHLVSSNSLLSFSFPDSTLASTDAAQTYRRNQYDNFPTVIRFPNTLYGACATGELYYSSKDAVSFKDEQFVYVYGVKDASVSTAEAYAFSFSSVLDGMEVSSTNSYASAISDNGYINATYATYEAGTITSSGKEYYVVSYQYRADGKDLVLLVATDEKDKSKLIKAKKYLEKMFYTLTKFDSDATSLKNGGTNSTGSSVGKVTVVVEPDAEGSTQEQASVATSDMSLSSGKTVEQMQKELDEHNYHILYPNAVDLDRSIDVTSDLANSVAIFFFRYVNTDITPKNAYLLAPDGTYYKPSYWNENNDGMICFKLANPIEGTYTMHISSDGAYGTYIVDVMDESVYDSIYGDNSNPMPHDMDE</sequence>
<reference evidence="2" key="3">
    <citation type="journal article" date="2019" name="Appl. Environ. Microbiol.">
        <title>Butyrivibrio hungatei MB2003 Competes Effectively for Soluble Sugars Released by Butyrivibrio proteoclasticus B316(T) during Growth on Xylan or Pectin.</title>
        <authorList>
            <person name="Palevich N."/>
            <person name="Kelly W.J."/>
            <person name="Ganesh S."/>
            <person name="Rakonjac J."/>
            <person name="Attwood G.T."/>
        </authorList>
    </citation>
    <scope>NUCLEOTIDE SEQUENCE</scope>
    <source>
        <strain evidence="2">MB2003</strain>
    </source>
</reference>
<proteinExistence type="predicted"/>
<keyword evidence="1" id="KW-0472">Membrane</keyword>
<reference evidence="2" key="2">
    <citation type="journal article" date="2018" name="Nat. Biotechnol.">
        <title>Cultivation and sequencing of rumen microbiome members from the Hungate1000 Collection.</title>
        <authorList>
            <consortium name="Hungate1000 project collaborators"/>
            <person name="Seshadri R."/>
            <person name="Leahy S.C."/>
            <person name="Attwood G.T."/>
            <person name="Teh K.H."/>
            <person name="Lambie S.C."/>
            <person name="Cookson A.L."/>
            <person name="Eloe-Fadrosh E.A."/>
            <person name="Pavlopoulos G.A."/>
            <person name="Hadjithomas M."/>
            <person name="Varghese N.J."/>
            <person name="Paez-Espino D."/>
            <person name="Perry R."/>
            <person name="Henderson G."/>
            <person name="Creevey C.J."/>
            <person name="Terrapon N."/>
            <person name="Lapebie P."/>
            <person name="Drula E."/>
            <person name="Lombard V."/>
            <person name="Rubin E."/>
            <person name="Kyrpides N.C."/>
            <person name="Henrissat B."/>
            <person name="Woyke T."/>
            <person name="Ivanova N.N."/>
            <person name="Kelly W.J."/>
        </authorList>
    </citation>
    <scope>NUCLEOTIDE SEQUENCE</scope>
    <source>
        <strain evidence="2">MB2003</strain>
    </source>
</reference>
<accession>A0A1D9P6A9</accession>
<feature type="transmembrane region" description="Helical" evidence="1">
    <location>
        <begin position="21"/>
        <end position="43"/>
    </location>
</feature>
<evidence type="ECO:0000313" key="3">
    <source>
        <dbReference type="Proteomes" id="UP000179284"/>
    </source>
</evidence>
<gene>
    <name evidence="2" type="ORF">bhn_II045</name>
</gene>
<reference evidence="2" key="1">
    <citation type="journal article" date="2017" name="Stand. Genomic Sci.">
        <title>The complete genome sequence of the rumen bacterium Butyrivibrio hungatei MB2003.</title>
        <authorList>
            <person name="Palevich N."/>
            <person name="Kelly W.J."/>
            <person name="Leahy S.C."/>
            <person name="Altermann E."/>
            <person name="Rakonjac J."/>
            <person name="Attwood G.T."/>
        </authorList>
    </citation>
    <scope>NUCLEOTIDE SEQUENCE</scope>
    <source>
        <strain evidence="2">MB2003</strain>
    </source>
</reference>
<keyword evidence="2" id="KW-0614">Plasmid</keyword>
<dbReference type="OrthoDB" id="9916941at2"/>
<name>A0A1D9P6A9_9FIRM</name>
<protein>
    <submittedName>
        <fullName evidence="2">Uncharacterized protein</fullName>
    </submittedName>
</protein>
<dbReference type="RefSeq" id="WP_071177603.1">
    <property type="nucleotide sequence ID" value="NZ_CP017832.1"/>
</dbReference>
<dbReference type="KEGG" id="bhu:bhn_II045"/>
<geneLocation type="plasmid" evidence="3">
    <name>pnp144</name>
</geneLocation>
<dbReference type="AlphaFoldDB" id="A0A1D9P6A9"/>